<dbReference type="STRING" id="1288385.ERS137968_02739"/>
<evidence type="ECO:0000259" key="10">
    <source>
        <dbReference type="Pfam" id="PF22638"/>
    </source>
</evidence>
<dbReference type="EMBL" id="CWJL01000013">
    <property type="protein sequence ID" value="CRY67657.1"/>
    <property type="molecule type" value="Genomic_DNA"/>
</dbReference>
<evidence type="ECO:0000256" key="6">
    <source>
        <dbReference type="ARBA" id="ARBA00023143"/>
    </source>
</evidence>
<dbReference type="PANTHER" id="PTHR30033">
    <property type="entry name" value="FLAGELLAR HOOK-ASSOCIATED PROTEIN 1"/>
    <property type="match status" value="1"/>
</dbReference>
<dbReference type="InterPro" id="IPR010930">
    <property type="entry name" value="Flg_bb/hook_C_dom"/>
</dbReference>
<organism evidence="11 14">
    <name type="scientific">Yersinia pekkanenii</name>
    <dbReference type="NCBI Taxonomy" id="1288385"/>
    <lineage>
        <taxon>Bacteria</taxon>
        <taxon>Pseudomonadati</taxon>
        <taxon>Pseudomonadota</taxon>
        <taxon>Gammaproteobacteria</taxon>
        <taxon>Enterobacterales</taxon>
        <taxon>Yersiniaceae</taxon>
        <taxon>Yersinia</taxon>
    </lineage>
</organism>
<evidence type="ECO:0000256" key="3">
    <source>
        <dbReference type="ARBA" id="ARBA00009677"/>
    </source>
</evidence>
<keyword evidence="11" id="KW-0282">Flagellum</keyword>
<evidence type="ECO:0000256" key="1">
    <source>
        <dbReference type="ARBA" id="ARBA00004365"/>
    </source>
</evidence>
<keyword evidence="6 7" id="KW-0975">Bacterial flagellum</keyword>
<gene>
    <name evidence="11" type="primary">flgK_2</name>
    <name evidence="7" type="synonym">flgK</name>
    <name evidence="11" type="ORF">ERS008529_01260</name>
    <name evidence="12" type="ORF">ERS137968_02739</name>
</gene>
<dbReference type="Pfam" id="PF22638">
    <property type="entry name" value="FlgK_D1"/>
    <property type="match status" value="1"/>
</dbReference>
<feature type="domain" description="Flagellar hook-associated protein FlgK helical" evidence="10">
    <location>
        <begin position="89"/>
        <end position="317"/>
    </location>
</feature>
<dbReference type="AlphaFoldDB" id="A0A0T9P4U8"/>
<evidence type="ECO:0000256" key="7">
    <source>
        <dbReference type="RuleBase" id="RU362065"/>
    </source>
</evidence>
<evidence type="ECO:0000256" key="4">
    <source>
        <dbReference type="ARBA" id="ARBA00016244"/>
    </source>
</evidence>
<feature type="domain" description="Flagellar basal body rod protein N-terminal" evidence="8">
    <location>
        <begin position="4"/>
        <end position="33"/>
    </location>
</feature>
<dbReference type="GO" id="GO:0044780">
    <property type="term" value="P:bacterial-type flagellum assembly"/>
    <property type="evidence" value="ECO:0007669"/>
    <property type="project" value="InterPro"/>
</dbReference>
<dbReference type="RefSeq" id="WP_049611398.1">
    <property type="nucleotide sequence ID" value="NZ_CAWMMU010000013.1"/>
</dbReference>
<dbReference type="PANTHER" id="PTHR30033:SF1">
    <property type="entry name" value="FLAGELLAR HOOK-ASSOCIATED PROTEIN 1"/>
    <property type="match status" value="1"/>
</dbReference>
<evidence type="ECO:0000313" key="13">
    <source>
        <dbReference type="Proteomes" id="UP000044625"/>
    </source>
</evidence>
<keyword evidence="5 7" id="KW-0964">Secreted</keyword>
<comment type="similarity">
    <text evidence="3 7">Belongs to the flagella basal body rod proteins family.</text>
</comment>
<accession>A0A0T9P4U8</accession>
<keyword evidence="11" id="KW-0966">Cell projection</keyword>
<dbReference type="Pfam" id="PF00460">
    <property type="entry name" value="Flg_bb_rod"/>
    <property type="match status" value="1"/>
</dbReference>
<protein>
    <recommendedName>
        <fullName evidence="4 7">Flagellar hook-associated protein 1</fullName>
        <shortName evidence="7">HAP1</shortName>
    </recommendedName>
</protein>
<dbReference type="InterPro" id="IPR053927">
    <property type="entry name" value="FlgK_helical"/>
</dbReference>
<evidence type="ECO:0000256" key="2">
    <source>
        <dbReference type="ARBA" id="ARBA00004613"/>
    </source>
</evidence>
<dbReference type="GO" id="GO:0005576">
    <property type="term" value="C:extracellular region"/>
    <property type="evidence" value="ECO:0007669"/>
    <property type="project" value="UniProtKB-SubCell"/>
</dbReference>
<dbReference type="OrthoDB" id="9802553at2"/>
<dbReference type="Proteomes" id="UP000045840">
    <property type="component" value="Unassembled WGS sequence"/>
</dbReference>
<dbReference type="NCBIfam" id="TIGR02492">
    <property type="entry name" value="flgK_ends"/>
    <property type="match status" value="1"/>
</dbReference>
<reference evidence="11" key="2">
    <citation type="submission" date="2015-03" db="EMBL/GenBank/DDBJ databases">
        <authorList>
            <person name="Murphy D."/>
        </authorList>
    </citation>
    <scope>NUCLEOTIDE SEQUENCE [LARGE SCALE GENOMIC DNA]</scope>
    <source>
        <strain evidence="11">A125KOH2</strain>
    </source>
</reference>
<evidence type="ECO:0000313" key="11">
    <source>
        <dbReference type="EMBL" id="CNH44887.1"/>
    </source>
</evidence>
<dbReference type="PRINTS" id="PR01005">
    <property type="entry name" value="FLGHOOKAP1"/>
</dbReference>
<dbReference type="InterPro" id="IPR002371">
    <property type="entry name" value="FlgK"/>
</dbReference>
<evidence type="ECO:0000313" key="12">
    <source>
        <dbReference type="EMBL" id="CRY67657.1"/>
    </source>
</evidence>
<keyword evidence="11" id="KW-0969">Cilium</keyword>
<evidence type="ECO:0000313" key="14">
    <source>
        <dbReference type="Proteomes" id="UP000045840"/>
    </source>
</evidence>
<dbReference type="GO" id="GO:0005198">
    <property type="term" value="F:structural molecule activity"/>
    <property type="evidence" value="ECO:0007669"/>
    <property type="project" value="UniProtKB-UniRule"/>
</dbReference>
<evidence type="ECO:0000259" key="8">
    <source>
        <dbReference type="Pfam" id="PF00460"/>
    </source>
</evidence>
<reference evidence="14" key="3">
    <citation type="submission" date="2015-03" db="EMBL/GenBank/DDBJ databases">
        <authorList>
            <consortium name="Pathogen Informatics"/>
        </authorList>
    </citation>
    <scope>NUCLEOTIDE SEQUENCE [LARGE SCALE GENOMIC DNA]</scope>
    <source>
        <strain evidence="14">A125KOH2</strain>
    </source>
</reference>
<sequence>MNFIKTAFSGMQAVQAHLNATSMNISNLHTPGYSRQRVEQSAIGSPGQNAGQGVNVDAIKRLSEHYVVMQEWQAISQQQYYDVGEQYLKAMELTLSNNSTSLASGLNNFFSSLNAATQMPDSIPMRQQIIESANTMAIRFNNVDNFINQQKKSITQHRNINVENINSLTKSISDYNQQIVKNSYDGKNINDLLDKQALQIKKLSGLIDTRIHQAEDGTYNISLKQGLALVNGSIASELTVNTTSAGTISMSVNHAGAAYGVDMSCGGQLGGINDYEFTTLKELQKSIHNMANTVATEFNHQLKQGDDFNGAAGRDLFTFDVSHSDGMLRLSAMTAEQLALAERGKPVGDSVNLFKLLDIKDANVTGGSNIKLVDASTAIVGYVAMTSNRNNNELESANNVLNQATRYRESVSGVNSDEEAMNLMEYQRAYQSNMKVISTGDRLYSDLLALI</sequence>
<dbReference type="Proteomes" id="UP000044625">
    <property type="component" value="Unassembled WGS sequence"/>
</dbReference>
<dbReference type="GO" id="GO:0009424">
    <property type="term" value="C:bacterial-type flagellum hook"/>
    <property type="evidence" value="ECO:0007669"/>
    <property type="project" value="UniProtKB-UniRule"/>
</dbReference>
<dbReference type="SUPFAM" id="SSF64518">
    <property type="entry name" value="Phase 1 flagellin"/>
    <property type="match status" value="1"/>
</dbReference>
<keyword evidence="13" id="KW-1185">Reference proteome</keyword>
<comment type="subcellular location">
    <subcellularLocation>
        <location evidence="1 7">Bacterial flagellum</location>
    </subcellularLocation>
    <subcellularLocation>
        <location evidence="2 7">Secreted</location>
    </subcellularLocation>
</comment>
<proteinExistence type="inferred from homology"/>
<name>A0A0T9P4U8_9GAMM</name>
<feature type="domain" description="Flagellar basal-body/hook protein C-terminal" evidence="9">
    <location>
        <begin position="411"/>
        <end position="449"/>
    </location>
</feature>
<dbReference type="Pfam" id="PF06429">
    <property type="entry name" value="Flg_bbr_C"/>
    <property type="match status" value="1"/>
</dbReference>
<reference evidence="12 13" key="1">
    <citation type="submission" date="2015-03" db="EMBL/GenBank/DDBJ databases">
        <authorList>
            <consortium name="Pathogen Informatics"/>
            <person name="Murphy D."/>
        </authorList>
    </citation>
    <scope>NUCLEOTIDE SEQUENCE [LARGE SCALE GENOMIC DNA]</scope>
    <source>
        <strain evidence="12">Type strain: CIP110230</strain>
        <strain evidence="13">type strain: CIP110230</strain>
    </source>
</reference>
<dbReference type="InterPro" id="IPR001444">
    <property type="entry name" value="Flag_bb_rod_N"/>
</dbReference>
<dbReference type="EMBL" id="CQAZ01000009">
    <property type="protein sequence ID" value="CNH44887.1"/>
    <property type="molecule type" value="Genomic_DNA"/>
</dbReference>
<evidence type="ECO:0000256" key="5">
    <source>
        <dbReference type="ARBA" id="ARBA00022525"/>
    </source>
</evidence>
<evidence type="ECO:0000259" key="9">
    <source>
        <dbReference type="Pfam" id="PF06429"/>
    </source>
</evidence>